<gene>
    <name evidence="1" type="ORF">SAMN04489841_3946</name>
</gene>
<dbReference type="RefSeq" id="WP_139210959.1">
    <property type="nucleotide sequence ID" value="NZ_FOFD01000006.1"/>
</dbReference>
<sequence>MTNENLRDSNDMSANHPRRVETCDIDAIESEAIREFAEEWKKSGREIEAGRQETGDYLYDIHTGVSVYETAGGYVADNGRGSSSCFENPRAATRIASKYLEYACREDDLPSSIEDCIEMLHDRGFGVTRGKTNHDTSAIFAERDETRIKIVSTDDGQWWIMARGPSMPVLSEMCDRPRRVSQEAREWLDSNPDD</sequence>
<proteinExistence type="predicted"/>
<accession>A0A1H9PQE9</accession>
<protein>
    <submittedName>
        <fullName evidence="1">Uncharacterized protein</fullName>
    </submittedName>
</protein>
<evidence type="ECO:0000313" key="2">
    <source>
        <dbReference type="Proteomes" id="UP000199114"/>
    </source>
</evidence>
<dbReference type="STRING" id="1186196.SAMN04489841_3946"/>
<dbReference type="Proteomes" id="UP000199114">
    <property type="component" value="Unassembled WGS sequence"/>
</dbReference>
<keyword evidence="2" id="KW-1185">Reference proteome</keyword>
<name>A0A1H9PQE9_9EURY</name>
<organism evidence="1 2">
    <name type="scientific">Natrinema salaciae</name>
    <dbReference type="NCBI Taxonomy" id="1186196"/>
    <lineage>
        <taxon>Archaea</taxon>
        <taxon>Methanobacteriati</taxon>
        <taxon>Methanobacteriota</taxon>
        <taxon>Stenosarchaea group</taxon>
        <taxon>Halobacteria</taxon>
        <taxon>Halobacteriales</taxon>
        <taxon>Natrialbaceae</taxon>
        <taxon>Natrinema</taxon>
    </lineage>
</organism>
<dbReference type="EMBL" id="FOFD01000006">
    <property type="protein sequence ID" value="SER50546.1"/>
    <property type="molecule type" value="Genomic_DNA"/>
</dbReference>
<evidence type="ECO:0000313" key="1">
    <source>
        <dbReference type="EMBL" id="SER50546.1"/>
    </source>
</evidence>
<dbReference type="AlphaFoldDB" id="A0A1H9PQE9"/>
<dbReference type="OrthoDB" id="351223at2157"/>
<reference evidence="2" key="1">
    <citation type="submission" date="2016-10" db="EMBL/GenBank/DDBJ databases">
        <authorList>
            <person name="Varghese N."/>
            <person name="Submissions S."/>
        </authorList>
    </citation>
    <scope>NUCLEOTIDE SEQUENCE [LARGE SCALE GENOMIC DNA]</scope>
    <source>
        <strain evidence="2">DSM 25055</strain>
    </source>
</reference>